<dbReference type="InterPro" id="IPR036615">
    <property type="entry name" value="Mur_ligase_C_dom_sf"/>
</dbReference>
<dbReference type="SUPFAM" id="SSF53244">
    <property type="entry name" value="MurD-like peptide ligases, peptide-binding domain"/>
    <property type="match status" value="1"/>
</dbReference>
<proteinExistence type="predicted"/>
<evidence type="ECO:0000313" key="2">
    <source>
        <dbReference type="Proteomes" id="UP000524246"/>
    </source>
</evidence>
<evidence type="ECO:0000313" key="1">
    <source>
        <dbReference type="EMBL" id="NMC64010.1"/>
    </source>
</evidence>
<name>A0A7X9FTG5_9DELT</name>
<comment type="caution">
    <text evidence="1">The sequence shown here is derived from an EMBL/GenBank/DDBJ whole genome shotgun (WGS) entry which is preliminary data.</text>
</comment>
<gene>
    <name evidence="1" type="ORF">GYA55_12675</name>
</gene>
<dbReference type="Gene3D" id="3.90.190.20">
    <property type="entry name" value="Mur ligase, C-terminal domain"/>
    <property type="match status" value="1"/>
</dbReference>
<evidence type="ECO:0008006" key="3">
    <source>
        <dbReference type="Google" id="ProtNLM"/>
    </source>
</evidence>
<accession>A0A7X9FTG5</accession>
<sequence length="101" mass="11455">MKDLNLAFGCLQTKNWQEMLKILMPYVSKWNLLLPQSTRAVPNEVVSDFLSCFDIKAKDYGSDYQALLKENLNGGVLLVAGSMYMVGPLRALLVKEERALW</sequence>
<organism evidence="1 2">
    <name type="scientific">SAR324 cluster bacterium</name>
    <dbReference type="NCBI Taxonomy" id="2024889"/>
    <lineage>
        <taxon>Bacteria</taxon>
        <taxon>Deltaproteobacteria</taxon>
        <taxon>SAR324 cluster</taxon>
    </lineage>
</organism>
<dbReference type="EMBL" id="JAAZON010000580">
    <property type="protein sequence ID" value="NMC64010.1"/>
    <property type="molecule type" value="Genomic_DNA"/>
</dbReference>
<dbReference type="GO" id="GO:0016881">
    <property type="term" value="F:acid-amino acid ligase activity"/>
    <property type="evidence" value="ECO:0007669"/>
    <property type="project" value="InterPro"/>
</dbReference>
<dbReference type="Proteomes" id="UP000524246">
    <property type="component" value="Unassembled WGS sequence"/>
</dbReference>
<protein>
    <recommendedName>
        <fullName evidence="3">Bifunctional folylpolyglutamate synthase/dihydrofolate synthase</fullName>
    </recommendedName>
</protein>
<dbReference type="AlphaFoldDB" id="A0A7X9FTG5"/>
<reference evidence="1 2" key="1">
    <citation type="journal article" date="2020" name="Biotechnol. Biofuels">
        <title>New insights from the biogas microbiome by comprehensive genome-resolved metagenomics of nearly 1600 species originating from multiple anaerobic digesters.</title>
        <authorList>
            <person name="Campanaro S."/>
            <person name="Treu L."/>
            <person name="Rodriguez-R L.M."/>
            <person name="Kovalovszki A."/>
            <person name="Ziels R.M."/>
            <person name="Maus I."/>
            <person name="Zhu X."/>
            <person name="Kougias P.G."/>
            <person name="Basile A."/>
            <person name="Luo G."/>
            <person name="Schluter A."/>
            <person name="Konstantinidis K.T."/>
            <person name="Angelidaki I."/>
        </authorList>
    </citation>
    <scope>NUCLEOTIDE SEQUENCE [LARGE SCALE GENOMIC DNA]</scope>
    <source>
        <strain evidence="1">AS27yjCOA_65</strain>
    </source>
</reference>